<sequence length="51" mass="6080">MATIYYRGDRWKSLSPHLGKRVEMLRIYHNTKVLVLIDGQLVLTMMKCLWT</sequence>
<evidence type="ECO:0000313" key="1">
    <source>
        <dbReference type="EMBL" id="KKN01340.1"/>
    </source>
</evidence>
<proteinExistence type="predicted"/>
<gene>
    <name evidence="1" type="ORF">LCGC14_1128660</name>
</gene>
<dbReference type="EMBL" id="LAZR01005272">
    <property type="protein sequence ID" value="KKN01340.1"/>
    <property type="molecule type" value="Genomic_DNA"/>
</dbReference>
<protein>
    <submittedName>
        <fullName evidence="1">Uncharacterized protein</fullName>
    </submittedName>
</protein>
<reference evidence="1" key="1">
    <citation type="journal article" date="2015" name="Nature">
        <title>Complex archaea that bridge the gap between prokaryotes and eukaryotes.</title>
        <authorList>
            <person name="Spang A."/>
            <person name="Saw J.H."/>
            <person name="Jorgensen S.L."/>
            <person name="Zaremba-Niedzwiedzka K."/>
            <person name="Martijn J."/>
            <person name="Lind A.E."/>
            <person name="van Eijk R."/>
            <person name="Schleper C."/>
            <person name="Guy L."/>
            <person name="Ettema T.J."/>
        </authorList>
    </citation>
    <scope>NUCLEOTIDE SEQUENCE</scope>
</reference>
<accession>A0A0F9M1X1</accession>
<name>A0A0F9M1X1_9ZZZZ</name>
<organism evidence="1">
    <name type="scientific">marine sediment metagenome</name>
    <dbReference type="NCBI Taxonomy" id="412755"/>
    <lineage>
        <taxon>unclassified sequences</taxon>
        <taxon>metagenomes</taxon>
        <taxon>ecological metagenomes</taxon>
    </lineage>
</organism>
<dbReference type="AlphaFoldDB" id="A0A0F9M1X1"/>
<comment type="caution">
    <text evidence="1">The sequence shown here is derived from an EMBL/GenBank/DDBJ whole genome shotgun (WGS) entry which is preliminary data.</text>
</comment>